<evidence type="ECO:0000256" key="3">
    <source>
        <dbReference type="ARBA" id="ARBA00022857"/>
    </source>
</evidence>
<evidence type="ECO:0000259" key="4">
    <source>
        <dbReference type="Pfam" id="PF00501"/>
    </source>
</evidence>
<comment type="caution">
    <text evidence="5">The sequence shown here is derived from an EMBL/GenBank/DDBJ whole genome shotgun (WGS) entry which is preliminary data.</text>
</comment>
<accession>A0A8H4L4E0</accession>
<gene>
    <name evidence="5" type="ORF">FALBO_11771</name>
</gene>
<keyword evidence="3" id="KW-0521">NADP</keyword>
<dbReference type="Pfam" id="PF23562">
    <property type="entry name" value="AMP-binding_C_3"/>
    <property type="match status" value="1"/>
</dbReference>
<keyword evidence="6" id="KW-1185">Reference proteome</keyword>
<dbReference type="InterPro" id="IPR020845">
    <property type="entry name" value="AMP-binding_CS"/>
</dbReference>
<dbReference type="InterPro" id="IPR000873">
    <property type="entry name" value="AMP-dep_synth/lig_dom"/>
</dbReference>
<dbReference type="SUPFAM" id="SSF56801">
    <property type="entry name" value="Acetyl-CoA synthetase-like"/>
    <property type="match status" value="1"/>
</dbReference>
<dbReference type="Pfam" id="PF00501">
    <property type="entry name" value="AMP-binding"/>
    <property type="match status" value="1"/>
</dbReference>
<dbReference type="OrthoDB" id="429813at2759"/>
<dbReference type="Proteomes" id="UP000554235">
    <property type="component" value="Unassembled WGS sequence"/>
</dbReference>
<dbReference type="Gene3D" id="3.40.50.12780">
    <property type="entry name" value="N-terminal domain of ligase-like"/>
    <property type="match status" value="1"/>
</dbReference>
<sequence>MSQTKPGNVGRRLLPSLVDEIAASNPERIFYSVAKTQNPADGFEDINARAFANAVNRCAWHIEKHLGRGQNFPTLAYVGPQDVVYAILTLACIKTGYKLFLLSPRRTVEAGLFLLDKLDCKTFLLPPVFPLPIVGQLIQTNRMNILEIPDLQHWFQDGPEEIYPYSKTFEEAKSEPFAVLHTSGSTGMPKPLVQTHGTLAPLDAFTELPSLGLPATYPAMCTGSRVYLSFPLCHCAGLSMLLPGAIYAGFTVVLGPFPPTAEVADAVHVYGNVQHSCLPPPTVVELANNPKYLENLSRLEQLTYGGGPIPKAVGDAISARTKLLNCLGTTECGVLPVQLCDPDDWAYMSYSRTLGDEFRHFSGDLYKHFIVRDPKLSQYQGIFETFPELDEWPMKDLYSKHPTKENLWLYRGRTDDVIVFDSGEKLNPLDMENIIGAHPAVSAALVIGSGRPQSSLLVEATDPLRSEAEREQLLDDIWLAIEAANKSNQSQRQIQRNMVLFTAPDKPMSRAGKGTVQRKLTVDSYKSELDTLYKANEGATIDPFCLG</sequence>
<protein>
    <submittedName>
        <fullName evidence="5">Acetyl- synthetase</fullName>
    </submittedName>
</protein>
<feature type="domain" description="AMP-dependent synthetase/ligase" evidence="4">
    <location>
        <begin position="21"/>
        <end position="337"/>
    </location>
</feature>
<dbReference type="PANTHER" id="PTHR43439:SF2">
    <property type="entry name" value="ENZYME, PUTATIVE (JCVI)-RELATED"/>
    <property type="match status" value="1"/>
</dbReference>
<dbReference type="PROSITE" id="PS00455">
    <property type="entry name" value="AMP_BINDING"/>
    <property type="match status" value="1"/>
</dbReference>
<dbReference type="InterPro" id="IPR042099">
    <property type="entry name" value="ANL_N_sf"/>
</dbReference>
<evidence type="ECO:0000256" key="1">
    <source>
        <dbReference type="ARBA" id="ARBA00022450"/>
    </source>
</evidence>
<dbReference type="PANTHER" id="PTHR43439">
    <property type="entry name" value="PHENYLACETATE-COENZYME A LIGASE"/>
    <property type="match status" value="1"/>
</dbReference>
<dbReference type="InterPro" id="IPR051414">
    <property type="entry name" value="Adenylate-forming_Reductase"/>
</dbReference>
<evidence type="ECO:0000313" key="5">
    <source>
        <dbReference type="EMBL" id="KAF4461420.1"/>
    </source>
</evidence>
<proteinExistence type="predicted"/>
<name>A0A8H4L4E0_9HYPO</name>
<evidence type="ECO:0000256" key="2">
    <source>
        <dbReference type="ARBA" id="ARBA00022553"/>
    </source>
</evidence>
<evidence type="ECO:0000313" key="6">
    <source>
        <dbReference type="Proteomes" id="UP000554235"/>
    </source>
</evidence>
<dbReference type="EMBL" id="JAADYS010001723">
    <property type="protein sequence ID" value="KAF4461420.1"/>
    <property type="molecule type" value="Genomic_DNA"/>
</dbReference>
<keyword evidence="2" id="KW-0597">Phosphoprotein</keyword>
<reference evidence="5 6" key="1">
    <citation type="submission" date="2020-01" db="EMBL/GenBank/DDBJ databases">
        <title>Identification and distribution of gene clusters putatively required for synthesis of sphingolipid metabolism inhibitors in phylogenetically diverse species of the filamentous fungus Fusarium.</title>
        <authorList>
            <person name="Kim H.-S."/>
            <person name="Busman M."/>
            <person name="Brown D.W."/>
            <person name="Divon H."/>
            <person name="Uhlig S."/>
            <person name="Proctor R.H."/>
        </authorList>
    </citation>
    <scope>NUCLEOTIDE SEQUENCE [LARGE SCALE GENOMIC DNA]</scope>
    <source>
        <strain evidence="5 6">NRRL 20459</strain>
    </source>
</reference>
<keyword evidence="1" id="KW-0596">Phosphopantetheine</keyword>
<dbReference type="AlphaFoldDB" id="A0A8H4L4E0"/>
<organism evidence="5 6">
    <name type="scientific">Fusarium albosuccineum</name>
    <dbReference type="NCBI Taxonomy" id="1237068"/>
    <lineage>
        <taxon>Eukaryota</taxon>
        <taxon>Fungi</taxon>
        <taxon>Dikarya</taxon>
        <taxon>Ascomycota</taxon>
        <taxon>Pezizomycotina</taxon>
        <taxon>Sordariomycetes</taxon>
        <taxon>Hypocreomycetidae</taxon>
        <taxon>Hypocreales</taxon>
        <taxon>Nectriaceae</taxon>
        <taxon>Fusarium</taxon>
        <taxon>Fusarium decemcellulare species complex</taxon>
    </lineage>
</organism>